<dbReference type="AlphaFoldDB" id="A0A3M7PR44"/>
<reference evidence="2 3" key="1">
    <citation type="journal article" date="2018" name="Sci. Rep.">
        <title>Genomic signatures of local adaptation to the degree of environmental predictability in rotifers.</title>
        <authorList>
            <person name="Franch-Gras L."/>
            <person name="Hahn C."/>
            <person name="Garcia-Roger E.M."/>
            <person name="Carmona M.J."/>
            <person name="Serra M."/>
            <person name="Gomez A."/>
        </authorList>
    </citation>
    <scope>NUCLEOTIDE SEQUENCE [LARGE SCALE GENOMIC DNA]</scope>
    <source>
        <strain evidence="2">HYR1</strain>
    </source>
</reference>
<evidence type="ECO:0000256" key="1">
    <source>
        <dbReference type="SAM" id="MobiDB-lite"/>
    </source>
</evidence>
<accession>A0A3M7PR44</accession>
<name>A0A3M7PR44_BRAPC</name>
<protein>
    <submittedName>
        <fullName evidence="2">Uncharacterized protein</fullName>
    </submittedName>
</protein>
<dbReference type="EMBL" id="REGN01009286">
    <property type="protein sequence ID" value="RNA01530.1"/>
    <property type="molecule type" value="Genomic_DNA"/>
</dbReference>
<gene>
    <name evidence="2" type="ORF">BpHYR1_016830</name>
</gene>
<feature type="region of interest" description="Disordered" evidence="1">
    <location>
        <begin position="25"/>
        <end position="57"/>
    </location>
</feature>
<sequence>MIKTIINHVLSSCLSNVFSGFLGRKETEDGQKTNPVKSDQRQKDSQKPNMDSFKSNATAMEFTTSKLISMLLEKLFEQ</sequence>
<evidence type="ECO:0000313" key="3">
    <source>
        <dbReference type="Proteomes" id="UP000276133"/>
    </source>
</evidence>
<feature type="compositionally biased region" description="Polar residues" evidence="1">
    <location>
        <begin position="47"/>
        <end position="57"/>
    </location>
</feature>
<dbReference type="OrthoDB" id="10191365at2759"/>
<organism evidence="2 3">
    <name type="scientific">Brachionus plicatilis</name>
    <name type="common">Marine rotifer</name>
    <name type="synonym">Brachionus muelleri</name>
    <dbReference type="NCBI Taxonomy" id="10195"/>
    <lineage>
        <taxon>Eukaryota</taxon>
        <taxon>Metazoa</taxon>
        <taxon>Spiralia</taxon>
        <taxon>Gnathifera</taxon>
        <taxon>Rotifera</taxon>
        <taxon>Eurotatoria</taxon>
        <taxon>Monogononta</taxon>
        <taxon>Pseudotrocha</taxon>
        <taxon>Ploima</taxon>
        <taxon>Brachionidae</taxon>
        <taxon>Brachionus</taxon>
    </lineage>
</organism>
<comment type="caution">
    <text evidence="2">The sequence shown here is derived from an EMBL/GenBank/DDBJ whole genome shotgun (WGS) entry which is preliminary data.</text>
</comment>
<proteinExistence type="predicted"/>
<evidence type="ECO:0000313" key="2">
    <source>
        <dbReference type="EMBL" id="RNA01530.1"/>
    </source>
</evidence>
<feature type="non-terminal residue" evidence="2">
    <location>
        <position position="78"/>
    </location>
</feature>
<dbReference type="Proteomes" id="UP000276133">
    <property type="component" value="Unassembled WGS sequence"/>
</dbReference>
<keyword evidence="3" id="KW-1185">Reference proteome</keyword>